<dbReference type="Pfam" id="PF07714">
    <property type="entry name" value="PK_Tyr_Ser-Thr"/>
    <property type="match status" value="1"/>
</dbReference>
<proteinExistence type="predicted"/>
<dbReference type="OrthoDB" id="4062651at2759"/>
<dbReference type="InterPro" id="IPR000719">
    <property type="entry name" value="Prot_kinase_dom"/>
</dbReference>
<evidence type="ECO:0000313" key="2">
    <source>
        <dbReference type="EMBL" id="KIO00258.1"/>
    </source>
</evidence>
<dbReference type="PROSITE" id="PS50011">
    <property type="entry name" value="PROTEIN_KINASE_DOM"/>
    <property type="match status" value="1"/>
</dbReference>
<dbReference type="Gene3D" id="1.10.510.10">
    <property type="entry name" value="Transferase(Phosphotransferase) domain 1"/>
    <property type="match status" value="1"/>
</dbReference>
<evidence type="ECO:0000313" key="3">
    <source>
        <dbReference type="Proteomes" id="UP000054217"/>
    </source>
</evidence>
<reference evidence="3" key="2">
    <citation type="submission" date="2015-01" db="EMBL/GenBank/DDBJ databases">
        <title>Evolutionary Origins and Diversification of the Mycorrhizal Mutualists.</title>
        <authorList>
            <consortium name="DOE Joint Genome Institute"/>
            <consortium name="Mycorrhizal Genomics Consortium"/>
            <person name="Kohler A."/>
            <person name="Kuo A."/>
            <person name="Nagy L.G."/>
            <person name="Floudas D."/>
            <person name="Copeland A."/>
            <person name="Barry K.W."/>
            <person name="Cichocki N."/>
            <person name="Veneault-Fourrey C."/>
            <person name="LaButti K."/>
            <person name="Lindquist E.A."/>
            <person name="Lipzen A."/>
            <person name="Lundell T."/>
            <person name="Morin E."/>
            <person name="Murat C."/>
            <person name="Riley R."/>
            <person name="Ohm R."/>
            <person name="Sun H."/>
            <person name="Tunlid A."/>
            <person name="Henrissat B."/>
            <person name="Grigoriev I.V."/>
            <person name="Hibbett D.S."/>
            <person name="Martin F."/>
        </authorList>
    </citation>
    <scope>NUCLEOTIDE SEQUENCE [LARGE SCALE GENOMIC DNA]</scope>
    <source>
        <strain evidence="3">Marx 270</strain>
    </source>
</reference>
<dbReference type="PANTHER" id="PTHR44329">
    <property type="entry name" value="SERINE/THREONINE-PROTEIN KINASE TNNI3K-RELATED"/>
    <property type="match status" value="1"/>
</dbReference>
<dbReference type="Proteomes" id="UP000054217">
    <property type="component" value="Unassembled WGS sequence"/>
</dbReference>
<dbReference type="GO" id="GO:0005524">
    <property type="term" value="F:ATP binding"/>
    <property type="evidence" value="ECO:0007669"/>
    <property type="project" value="InterPro"/>
</dbReference>
<dbReference type="PRINTS" id="PR00109">
    <property type="entry name" value="TYRKINASE"/>
</dbReference>
<protein>
    <recommendedName>
        <fullName evidence="1">Protein kinase domain-containing protein</fullName>
    </recommendedName>
</protein>
<gene>
    <name evidence="2" type="ORF">M404DRAFT_29651</name>
</gene>
<dbReference type="PROSITE" id="PS00109">
    <property type="entry name" value="PROTEIN_KINASE_TYR"/>
    <property type="match status" value="1"/>
</dbReference>
<evidence type="ECO:0000259" key="1">
    <source>
        <dbReference type="PROSITE" id="PS50011"/>
    </source>
</evidence>
<dbReference type="InParanoid" id="A0A0C3ITN9"/>
<dbReference type="PIRSF" id="PIRSF000654">
    <property type="entry name" value="Integrin-linked_kinase"/>
    <property type="match status" value="1"/>
</dbReference>
<dbReference type="InterPro" id="IPR001245">
    <property type="entry name" value="Ser-Thr/Tyr_kinase_cat_dom"/>
</dbReference>
<dbReference type="AlphaFoldDB" id="A0A0C3ITN9"/>
<dbReference type="InterPro" id="IPR011009">
    <property type="entry name" value="Kinase-like_dom_sf"/>
</dbReference>
<keyword evidence="3" id="KW-1185">Reference proteome</keyword>
<name>A0A0C3ITN9_PISTI</name>
<organism evidence="2 3">
    <name type="scientific">Pisolithus tinctorius Marx 270</name>
    <dbReference type="NCBI Taxonomy" id="870435"/>
    <lineage>
        <taxon>Eukaryota</taxon>
        <taxon>Fungi</taxon>
        <taxon>Dikarya</taxon>
        <taxon>Basidiomycota</taxon>
        <taxon>Agaricomycotina</taxon>
        <taxon>Agaricomycetes</taxon>
        <taxon>Agaricomycetidae</taxon>
        <taxon>Boletales</taxon>
        <taxon>Sclerodermatineae</taxon>
        <taxon>Pisolithaceae</taxon>
        <taxon>Pisolithus</taxon>
    </lineage>
</organism>
<reference evidence="2 3" key="1">
    <citation type="submission" date="2014-04" db="EMBL/GenBank/DDBJ databases">
        <authorList>
            <consortium name="DOE Joint Genome Institute"/>
            <person name="Kuo A."/>
            <person name="Kohler A."/>
            <person name="Costa M.D."/>
            <person name="Nagy L.G."/>
            <person name="Floudas D."/>
            <person name="Copeland A."/>
            <person name="Barry K.W."/>
            <person name="Cichocki N."/>
            <person name="Veneault-Fourrey C."/>
            <person name="LaButti K."/>
            <person name="Lindquist E.A."/>
            <person name="Lipzen A."/>
            <person name="Lundell T."/>
            <person name="Morin E."/>
            <person name="Murat C."/>
            <person name="Sun H."/>
            <person name="Tunlid A."/>
            <person name="Henrissat B."/>
            <person name="Grigoriev I.V."/>
            <person name="Hibbett D.S."/>
            <person name="Martin F."/>
            <person name="Nordberg H.P."/>
            <person name="Cantor M.N."/>
            <person name="Hua S.X."/>
        </authorList>
    </citation>
    <scope>NUCLEOTIDE SEQUENCE [LARGE SCALE GENOMIC DNA]</scope>
    <source>
        <strain evidence="2 3">Marx 270</strain>
    </source>
</reference>
<dbReference type="InterPro" id="IPR051681">
    <property type="entry name" value="Ser/Thr_Kinases-Pseudokinases"/>
</dbReference>
<accession>A0A0C3ITN9</accession>
<dbReference type="SUPFAM" id="SSF56112">
    <property type="entry name" value="Protein kinase-like (PK-like)"/>
    <property type="match status" value="1"/>
</dbReference>
<dbReference type="STRING" id="870435.A0A0C3ITN9"/>
<dbReference type="HOGENOM" id="CLU_000288_7_18_1"/>
<sequence length="306" mass="34850">MLRIPGKLDLNNQVDRDISLVPLRGTRALVYPGNLRLSGRKVAIKVFRFGPPTSEQALKRIYREVASWRELHHRNILPFLGMTTQFDYTISLVSEWAAKGNAFDYVQSQAVDPRPLLIGIANGLDYLHGRKIIHGDLRGHNVMVSEDGQAMITDYGVSSLVDAEFDQNAAISAPGGRSIRWVAPESMESYGEVSIQGDVWTFGMTILELFTRQPPFYYISGLRAVIGRIMDGQPDRPNGPATCFRMTDAWWNLCCLCWARDPWQRPSMPDIIRIIERMCADFYEIRGFLLNMLPPCFVFQVYFPLR</sequence>
<dbReference type="EMBL" id="KN831997">
    <property type="protein sequence ID" value="KIO00258.1"/>
    <property type="molecule type" value="Genomic_DNA"/>
</dbReference>
<dbReference type="GO" id="GO:0004674">
    <property type="term" value="F:protein serine/threonine kinase activity"/>
    <property type="evidence" value="ECO:0007669"/>
    <property type="project" value="TreeGrafter"/>
</dbReference>
<dbReference type="InterPro" id="IPR008266">
    <property type="entry name" value="Tyr_kinase_AS"/>
</dbReference>
<feature type="domain" description="Protein kinase" evidence="1">
    <location>
        <begin position="16"/>
        <end position="283"/>
    </location>
</feature>